<feature type="compositionally biased region" description="Basic and acidic residues" evidence="1">
    <location>
        <begin position="1"/>
        <end position="48"/>
    </location>
</feature>
<comment type="caution">
    <text evidence="2">The sequence shown here is derived from an EMBL/GenBank/DDBJ whole genome shotgun (WGS) entry which is preliminary data.</text>
</comment>
<feature type="region of interest" description="Disordered" evidence="1">
    <location>
        <begin position="1"/>
        <end position="51"/>
    </location>
</feature>
<feature type="non-terminal residue" evidence="2">
    <location>
        <position position="1"/>
    </location>
</feature>
<proteinExistence type="predicted"/>
<evidence type="ECO:0000313" key="3">
    <source>
        <dbReference type="Proteomes" id="UP000673691"/>
    </source>
</evidence>
<protein>
    <submittedName>
        <fullName evidence="2">Uncharacterized protein</fullName>
    </submittedName>
</protein>
<dbReference type="Proteomes" id="UP000673691">
    <property type="component" value="Unassembled WGS sequence"/>
</dbReference>
<evidence type="ECO:0000256" key="1">
    <source>
        <dbReference type="SAM" id="MobiDB-lite"/>
    </source>
</evidence>
<sequence>HVLRRPEDAAGRGELDVEPGVLRRGDGLPPERRREEGEVPQRDGRAGRYPDVAVRQPRETLGEARERRLHLGPHLDARHGHAVGVRRELSRAGGAVVRRAPPDPDLHHAAEAVAARRRERRADRLLRPALEEALARFEDRELLVWPVHLPFPAAAGPLREGSDLPLHARGRLVRQCHLQGPRLPQLKQAKVQDRPVDIDHADPRNDLHLDGKAEDVPRVHDEQQAAVEFSREEREEFDRYVAAGPGLHHAAARFGADNRDRRIRVFHRRAVMDRGYRHVRHADRHLEGVAHGDAVRHADERRVDLDVVGHPEPRAFQPQRPDFVRRLPGFGVIALPRAGFSGGPRPPRGGVVGEQVEVRADVVALHLLRRERQREGLVGAGPDVPLVGAYPERRAALLGFRDDGRRGVALDRPGGPGPVVAGVVDRPPLEGERYAGQVPHRHLLHRAAVGVLRAEIYRGDLAPGAASVLSGVFPDLGRPVPRDGRQLHSRDLRQPSHGHVQQLAVVAGEGKRRLVFPFEAAARDRRGRVSHRQRE</sequence>
<organism evidence="2 3">
    <name type="scientific">Olpidium bornovanus</name>
    <dbReference type="NCBI Taxonomy" id="278681"/>
    <lineage>
        <taxon>Eukaryota</taxon>
        <taxon>Fungi</taxon>
        <taxon>Fungi incertae sedis</taxon>
        <taxon>Olpidiomycota</taxon>
        <taxon>Olpidiomycotina</taxon>
        <taxon>Olpidiomycetes</taxon>
        <taxon>Olpidiales</taxon>
        <taxon>Olpidiaceae</taxon>
        <taxon>Olpidium</taxon>
    </lineage>
</organism>
<reference evidence="2 3" key="1">
    <citation type="journal article" name="Sci. Rep.">
        <title>Genome-scale phylogenetic analyses confirm Olpidium as the closest living zoosporic fungus to the non-flagellated, terrestrial fungi.</title>
        <authorList>
            <person name="Chang Y."/>
            <person name="Rochon D."/>
            <person name="Sekimoto S."/>
            <person name="Wang Y."/>
            <person name="Chovatia M."/>
            <person name="Sandor L."/>
            <person name="Salamov A."/>
            <person name="Grigoriev I.V."/>
            <person name="Stajich J.E."/>
            <person name="Spatafora J.W."/>
        </authorList>
    </citation>
    <scope>NUCLEOTIDE SEQUENCE [LARGE SCALE GENOMIC DNA]</scope>
    <source>
        <strain evidence="2">S191</strain>
    </source>
</reference>
<dbReference type="AlphaFoldDB" id="A0A8H7ZP79"/>
<dbReference type="EMBL" id="JAEFCI010011178">
    <property type="protein sequence ID" value="KAG5456775.1"/>
    <property type="molecule type" value="Genomic_DNA"/>
</dbReference>
<gene>
    <name evidence="2" type="ORF">BJ554DRAFT_3383</name>
</gene>
<evidence type="ECO:0000313" key="2">
    <source>
        <dbReference type="EMBL" id="KAG5456775.1"/>
    </source>
</evidence>
<keyword evidence="3" id="KW-1185">Reference proteome</keyword>
<accession>A0A8H7ZP79</accession>
<name>A0A8H7ZP79_9FUNG</name>